<feature type="domain" description="Cytochrome b561 bacterial/Ni-hydrogenase" evidence="14">
    <location>
        <begin position="9"/>
        <end position="180"/>
    </location>
</feature>
<dbReference type="EMBL" id="VRTS01000004">
    <property type="protein sequence ID" value="TXK62652.1"/>
    <property type="molecule type" value="Genomic_DNA"/>
</dbReference>
<evidence type="ECO:0000313" key="16">
    <source>
        <dbReference type="Proteomes" id="UP000321248"/>
    </source>
</evidence>
<evidence type="ECO:0000256" key="3">
    <source>
        <dbReference type="ARBA" id="ARBA00022448"/>
    </source>
</evidence>
<keyword evidence="7" id="KW-0479">Metal-binding</keyword>
<dbReference type="PANTHER" id="PTHR30529">
    <property type="entry name" value="CYTOCHROME B561"/>
    <property type="match status" value="1"/>
</dbReference>
<name>A0A5C8KPC9_9GAMM</name>
<evidence type="ECO:0000256" key="6">
    <source>
        <dbReference type="ARBA" id="ARBA00022692"/>
    </source>
</evidence>
<keyword evidence="4" id="KW-1003">Cell membrane</keyword>
<dbReference type="GO" id="GO:0009055">
    <property type="term" value="F:electron transfer activity"/>
    <property type="evidence" value="ECO:0007669"/>
    <property type="project" value="InterPro"/>
</dbReference>
<accession>A0A5C8KPC9</accession>
<dbReference type="GO" id="GO:0005886">
    <property type="term" value="C:plasma membrane"/>
    <property type="evidence" value="ECO:0007669"/>
    <property type="project" value="UniProtKB-SubCell"/>
</dbReference>
<dbReference type="PANTHER" id="PTHR30529:SF7">
    <property type="entry name" value="CYTOCHROME B561 BACTERIAL_NI-HYDROGENASE DOMAIN-CONTAINING PROTEIN"/>
    <property type="match status" value="1"/>
</dbReference>
<keyword evidence="16" id="KW-1185">Reference proteome</keyword>
<evidence type="ECO:0000256" key="8">
    <source>
        <dbReference type="ARBA" id="ARBA00022982"/>
    </source>
</evidence>
<feature type="transmembrane region" description="Helical" evidence="13">
    <location>
        <begin position="12"/>
        <end position="36"/>
    </location>
</feature>
<keyword evidence="3" id="KW-0813">Transport</keyword>
<dbReference type="SUPFAM" id="SSF81342">
    <property type="entry name" value="Transmembrane di-heme cytochromes"/>
    <property type="match status" value="1"/>
</dbReference>
<feature type="transmembrane region" description="Helical" evidence="13">
    <location>
        <begin position="88"/>
        <end position="110"/>
    </location>
</feature>
<dbReference type="GO" id="GO:0022904">
    <property type="term" value="P:respiratory electron transport chain"/>
    <property type="evidence" value="ECO:0007669"/>
    <property type="project" value="InterPro"/>
</dbReference>
<evidence type="ECO:0000256" key="10">
    <source>
        <dbReference type="ARBA" id="ARBA00023004"/>
    </source>
</evidence>
<dbReference type="AlphaFoldDB" id="A0A5C8KPC9"/>
<evidence type="ECO:0000256" key="1">
    <source>
        <dbReference type="ARBA" id="ARBA00001970"/>
    </source>
</evidence>
<keyword evidence="6 13" id="KW-0812">Transmembrane</keyword>
<dbReference type="InterPro" id="IPR016174">
    <property type="entry name" value="Di-haem_cyt_TM"/>
</dbReference>
<feature type="transmembrane region" description="Helical" evidence="13">
    <location>
        <begin position="48"/>
        <end position="68"/>
    </location>
</feature>
<dbReference type="GO" id="GO:0046872">
    <property type="term" value="F:metal ion binding"/>
    <property type="evidence" value="ECO:0007669"/>
    <property type="project" value="UniProtKB-KW"/>
</dbReference>
<proteinExistence type="inferred from homology"/>
<keyword evidence="11 13" id="KW-0472">Membrane</keyword>
<organism evidence="15 16">
    <name type="scientific">Alkalisalibacterium limincola</name>
    <dbReference type="NCBI Taxonomy" id="2699169"/>
    <lineage>
        <taxon>Bacteria</taxon>
        <taxon>Pseudomonadati</taxon>
        <taxon>Pseudomonadota</taxon>
        <taxon>Gammaproteobacteria</taxon>
        <taxon>Lysobacterales</taxon>
        <taxon>Lysobacteraceae</taxon>
        <taxon>Alkalisalibacterium</taxon>
    </lineage>
</organism>
<dbReference type="InterPro" id="IPR052168">
    <property type="entry name" value="Cytochrome_b561_oxidase"/>
</dbReference>
<evidence type="ECO:0000256" key="12">
    <source>
        <dbReference type="ARBA" id="ARBA00037975"/>
    </source>
</evidence>
<evidence type="ECO:0000256" key="7">
    <source>
        <dbReference type="ARBA" id="ARBA00022723"/>
    </source>
</evidence>
<dbReference type="RefSeq" id="WP_147891575.1">
    <property type="nucleotide sequence ID" value="NZ_VRTS01000004.1"/>
</dbReference>
<comment type="caution">
    <text evidence="15">The sequence shown here is derived from an EMBL/GenBank/DDBJ whole genome shotgun (WGS) entry which is preliminary data.</text>
</comment>
<dbReference type="Pfam" id="PF01292">
    <property type="entry name" value="Ni_hydr_CYTB"/>
    <property type="match status" value="1"/>
</dbReference>
<gene>
    <name evidence="15" type="ORF">FU658_07900</name>
</gene>
<dbReference type="Gene3D" id="1.20.950.20">
    <property type="entry name" value="Transmembrane di-heme cytochromes, Chain C"/>
    <property type="match status" value="1"/>
</dbReference>
<evidence type="ECO:0000256" key="9">
    <source>
        <dbReference type="ARBA" id="ARBA00022989"/>
    </source>
</evidence>
<evidence type="ECO:0000259" key="14">
    <source>
        <dbReference type="Pfam" id="PF01292"/>
    </source>
</evidence>
<comment type="cofactor">
    <cofactor evidence="1">
        <name>heme b</name>
        <dbReference type="ChEBI" id="CHEBI:60344"/>
    </cofactor>
</comment>
<keyword evidence="10" id="KW-0408">Iron</keyword>
<keyword evidence="5" id="KW-0349">Heme</keyword>
<evidence type="ECO:0000256" key="2">
    <source>
        <dbReference type="ARBA" id="ARBA00004651"/>
    </source>
</evidence>
<keyword evidence="9 13" id="KW-1133">Transmembrane helix</keyword>
<evidence type="ECO:0000256" key="11">
    <source>
        <dbReference type="ARBA" id="ARBA00023136"/>
    </source>
</evidence>
<comment type="similarity">
    <text evidence="12">Belongs to the cytochrome b561 family.</text>
</comment>
<protein>
    <submittedName>
        <fullName evidence="15">Cytochrome b</fullName>
    </submittedName>
</protein>
<evidence type="ECO:0000256" key="5">
    <source>
        <dbReference type="ARBA" id="ARBA00022617"/>
    </source>
</evidence>
<dbReference type="OrthoDB" id="8589936at2"/>
<dbReference type="InterPro" id="IPR011577">
    <property type="entry name" value="Cyt_b561_bac/Ni-Hgenase"/>
</dbReference>
<evidence type="ECO:0000313" key="15">
    <source>
        <dbReference type="EMBL" id="TXK62652.1"/>
    </source>
</evidence>
<dbReference type="Proteomes" id="UP000321248">
    <property type="component" value="Unassembled WGS sequence"/>
</dbReference>
<keyword evidence="8" id="KW-0249">Electron transport</keyword>
<evidence type="ECO:0000256" key="13">
    <source>
        <dbReference type="SAM" id="Phobius"/>
    </source>
</evidence>
<sequence>MRLANTRDRWGLVSIGFHWLLAIGILAMIGIGLYMVDMPNSMAKLRMYALHKSIGLTILALVVLRLGWRLYAGAPAPEPGTPRWQHAAATTTHWLLYGLMIAMPLSGWLYNSASNFPLQWFGQFNLPAIASPDPELKALARNLHRWGYYLICMLVLLHSAAAIKHHLVDRDRTLLRMLPGTGERPRTGAPE</sequence>
<comment type="subcellular location">
    <subcellularLocation>
        <location evidence="2">Cell membrane</location>
        <topology evidence="2">Multi-pass membrane protein</topology>
    </subcellularLocation>
</comment>
<dbReference type="GO" id="GO:0020037">
    <property type="term" value="F:heme binding"/>
    <property type="evidence" value="ECO:0007669"/>
    <property type="project" value="TreeGrafter"/>
</dbReference>
<reference evidence="15 16" key="1">
    <citation type="submission" date="2019-08" db="EMBL/GenBank/DDBJ databases">
        <authorList>
            <person name="Karlyshev A.V."/>
        </authorList>
    </citation>
    <scope>NUCLEOTIDE SEQUENCE [LARGE SCALE GENOMIC DNA]</scope>
    <source>
        <strain evidence="15 16">Alg18-2.2</strain>
    </source>
</reference>
<feature type="transmembrane region" description="Helical" evidence="13">
    <location>
        <begin position="146"/>
        <end position="167"/>
    </location>
</feature>
<evidence type="ECO:0000256" key="4">
    <source>
        <dbReference type="ARBA" id="ARBA00022475"/>
    </source>
</evidence>